<feature type="domain" description="IGFBP N-terminal" evidence="3">
    <location>
        <begin position="88"/>
        <end position="158"/>
    </location>
</feature>
<evidence type="ECO:0000259" key="3">
    <source>
        <dbReference type="PROSITE" id="PS51323"/>
    </source>
</evidence>
<proteinExistence type="predicted"/>
<dbReference type="GO" id="GO:0008201">
    <property type="term" value="F:heparin binding"/>
    <property type="evidence" value="ECO:0007669"/>
    <property type="project" value="TreeGrafter"/>
</dbReference>
<reference evidence="5" key="1">
    <citation type="submission" date="2011-05" db="EMBL/GenBank/DDBJ databases">
        <authorList>
            <person name="Richards S.R."/>
            <person name="Qu J."/>
            <person name="Jiang H."/>
            <person name="Jhangiani S.N."/>
            <person name="Agravi P."/>
            <person name="Goodspeed R."/>
            <person name="Gross S."/>
            <person name="Mandapat C."/>
            <person name="Jackson L."/>
            <person name="Mathew T."/>
            <person name="Pu L."/>
            <person name="Thornton R."/>
            <person name="Saada N."/>
            <person name="Wilczek-Boney K.B."/>
            <person name="Lee S."/>
            <person name="Kovar C."/>
            <person name="Wu Y."/>
            <person name="Scherer S.E."/>
            <person name="Worley K.C."/>
            <person name="Muzny D.M."/>
            <person name="Gibbs R."/>
        </authorList>
    </citation>
    <scope>NUCLEOTIDE SEQUENCE</scope>
    <source>
        <strain evidence="5">Brora</strain>
    </source>
</reference>
<dbReference type="GO" id="GO:0031012">
    <property type="term" value="C:extracellular matrix"/>
    <property type="evidence" value="ECO:0007669"/>
    <property type="project" value="TreeGrafter"/>
</dbReference>
<dbReference type="Pfam" id="PF00219">
    <property type="entry name" value="IGFBP"/>
    <property type="match status" value="1"/>
</dbReference>
<dbReference type="PROSITE" id="PS51323">
    <property type="entry name" value="IGFBP_N_2"/>
    <property type="match status" value="1"/>
</dbReference>
<accession>T1JHT4</accession>
<dbReference type="InterPro" id="IPR000867">
    <property type="entry name" value="IGFBP-like"/>
</dbReference>
<dbReference type="InterPro" id="IPR009030">
    <property type="entry name" value="Growth_fac_rcpt_cys_sf"/>
</dbReference>
<dbReference type="EnsemblMetazoa" id="SMAR013415-RA">
    <property type="protein sequence ID" value="SMAR013415-PA"/>
    <property type="gene ID" value="SMAR013415"/>
</dbReference>
<name>T1JHT4_STRMM</name>
<dbReference type="EMBL" id="JH431939">
    <property type="status" value="NOT_ANNOTATED_CDS"/>
    <property type="molecule type" value="Genomic_DNA"/>
</dbReference>
<reference evidence="4" key="2">
    <citation type="submission" date="2015-02" db="UniProtKB">
        <authorList>
            <consortium name="EnsemblMetazoa"/>
        </authorList>
    </citation>
    <scope>IDENTIFICATION</scope>
</reference>
<keyword evidence="2" id="KW-1015">Disulfide bond</keyword>
<keyword evidence="1" id="KW-0732">Signal</keyword>
<dbReference type="GO" id="GO:0007165">
    <property type="term" value="P:signal transduction"/>
    <property type="evidence" value="ECO:0007669"/>
    <property type="project" value="TreeGrafter"/>
</dbReference>
<dbReference type="HOGENOM" id="CLU_1654356_0_0_1"/>
<dbReference type="GO" id="GO:0045597">
    <property type="term" value="P:positive regulation of cell differentiation"/>
    <property type="evidence" value="ECO:0007669"/>
    <property type="project" value="TreeGrafter"/>
</dbReference>
<evidence type="ECO:0000313" key="5">
    <source>
        <dbReference type="Proteomes" id="UP000014500"/>
    </source>
</evidence>
<dbReference type="Gene3D" id="4.10.40.20">
    <property type="match status" value="1"/>
</dbReference>
<dbReference type="InterPro" id="IPR017891">
    <property type="entry name" value="Insulin_GF-bd_Cys-rich_CS"/>
</dbReference>
<keyword evidence="5" id="KW-1185">Reference proteome</keyword>
<evidence type="ECO:0000256" key="1">
    <source>
        <dbReference type="ARBA" id="ARBA00022729"/>
    </source>
</evidence>
<dbReference type="AlphaFoldDB" id="T1JHT4"/>
<organism evidence="4 5">
    <name type="scientific">Strigamia maritima</name>
    <name type="common">European centipede</name>
    <name type="synonym">Geophilus maritimus</name>
    <dbReference type="NCBI Taxonomy" id="126957"/>
    <lineage>
        <taxon>Eukaryota</taxon>
        <taxon>Metazoa</taxon>
        <taxon>Ecdysozoa</taxon>
        <taxon>Arthropoda</taxon>
        <taxon>Myriapoda</taxon>
        <taxon>Chilopoda</taxon>
        <taxon>Pleurostigmophora</taxon>
        <taxon>Geophilomorpha</taxon>
        <taxon>Linotaeniidae</taxon>
        <taxon>Strigamia</taxon>
    </lineage>
</organism>
<dbReference type="GO" id="GO:0007155">
    <property type="term" value="P:cell adhesion"/>
    <property type="evidence" value="ECO:0007669"/>
    <property type="project" value="TreeGrafter"/>
</dbReference>
<sequence length="160" mass="18141">MNFPLDIGKPQDKLQTLLVASCQDLEPLRKKVTSSFSSFLLMRVLCKKEEEKRVEIVKRIRDGRLYMGTGEGEFGWLLRQRNTRLFQIRSHCTYPCECPVPPSCRDGVHLITDGCGCCRVCARQQGDLCDGTHLCDEEKGLVCEYSSENAPTGTCKEIYI</sequence>
<dbReference type="Proteomes" id="UP000014500">
    <property type="component" value="Unassembled WGS sequence"/>
</dbReference>
<dbReference type="PANTHER" id="PTHR11348:SF17">
    <property type="entry name" value="CCN"/>
    <property type="match status" value="1"/>
</dbReference>
<evidence type="ECO:0000256" key="2">
    <source>
        <dbReference type="ARBA" id="ARBA00023157"/>
    </source>
</evidence>
<dbReference type="GO" id="GO:0005615">
    <property type="term" value="C:extracellular space"/>
    <property type="evidence" value="ECO:0007669"/>
    <property type="project" value="TreeGrafter"/>
</dbReference>
<dbReference type="PROSITE" id="PS00222">
    <property type="entry name" value="IGFBP_N_1"/>
    <property type="match status" value="1"/>
</dbReference>
<dbReference type="PANTHER" id="PTHR11348">
    <property type="entry name" value="CONNECTIVE TISSUE GROWTH FACTOR-RELATED"/>
    <property type="match status" value="1"/>
</dbReference>
<dbReference type="GO" id="GO:0005178">
    <property type="term" value="F:integrin binding"/>
    <property type="evidence" value="ECO:0007669"/>
    <property type="project" value="TreeGrafter"/>
</dbReference>
<protein>
    <recommendedName>
        <fullName evidence="3">IGFBP N-terminal domain-containing protein</fullName>
    </recommendedName>
</protein>
<evidence type="ECO:0000313" key="4">
    <source>
        <dbReference type="EnsemblMetazoa" id="SMAR013415-PA"/>
    </source>
</evidence>
<dbReference type="InterPro" id="IPR050941">
    <property type="entry name" value="CCN"/>
</dbReference>
<dbReference type="eggNOG" id="ENOG502S032">
    <property type="taxonomic scope" value="Eukaryota"/>
</dbReference>
<dbReference type="SMART" id="SM00121">
    <property type="entry name" value="IB"/>
    <property type="match status" value="1"/>
</dbReference>
<dbReference type="SUPFAM" id="SSF57184">
    <property type="entry name" value="Growth factor receptor domain"/>
    <property type="match status" value="1"/>
</dbReference>